<reference evidence="1 2" key="1">
    <citation type="submission" date="2020-08" db="EMBL/GenBank/DDBJ databases">
        <title>Genomic Encyclopedia of Type Strains, Phase IV (KMG-IV): sequencing the most valuable type-strain genomes for metagenomic binning, comparative biology and taxonomic classification.</title>
        <authorList>
            <person name="Goeker M."/>
        </authorList>
    </citation>
    <scope>NUCLEOTIDE SEQUENCE [LARGE SCALE GENOMIC DNA]</scope>
    <source>
        <strain evidence="1 2">DSM 45385</strain>
    </source>
</reference>
<dbReference type="Proteomes" id="UP000568380">
    <property type="component" value="Unassembled WGS sequence"/>
</dbReference>
<name>A0A7W8EHU3_9ACTN</name>
<protein>
    <submittedName>
        <fullName evidence="1">Uncharacterized protein</fullName>
    </submittedName>
</protein>
<evidence type="ECO:0000313" key="1">
    <source>
        <dbReference type="EMBL" id="MBB5078942.1"/>
    </source>
</evidence>
<dbReference type="RefSeq" id="WP_184964073.1">
    <property type="nucleotide sequence ID" value="NZ_JACHIN010000005.1"/>
</dbReference>
<comment type="caution">
    <text evidence="1">The sequence shown here is derived from an EMBL/GenBank/DDBJ whole genome shotgun (WGS) entry which is preliminary data.</text>
</comment>
<proteinExistence type="predicted"/>
<dbReference type="EMBL" id="JACHIN010000005">
    <property type="protein sequence ID" value="MBB5078942.1"/>
    <property type="molecule type" value="Genomic_DNA"/>
</dbReference>
<gene>
    <name evidence="1" type="ORF">HNR40_004428</name>
</gene>
<keyword evidence="2" id="KW-1185">Reference proteome</keyword>
<sequence length="102" mass="11535">MRTRREELQAALARVRASGDPAVPEDVLSDLARRWYAALGARMDALLEDGAPPDVVRRAYDEQAQADPTWRWVLDAHRDHPAVARTEEWFMRVTLGGQSLPI</sequence>
<evidence type="ECO:0000313" key="2">
    <source>
        <dbReference type="Proteomes" id="UP000568380"/>
    </source>
</evidence>
<accession>A0A7W8EHU3</accession>
<dbReference type="AlphaFoldDB" id="A0A7W8EHU3"/>
<organism evidence="1 2">
    <name type="scientific">Nonomuraea endophytica</name>
    <dbReference type="NCBI Taxonomy" id="714136"/>
    <lineage>
        <taxon>Bacteria</taxon>
        <taxon>Bacillati</taxon>
        <taxon>Actinomycetota</taxon>
        <taxon>Actinomycetes</taxon>
        <taxon>Streptosporangiales</taxon>
        <taxon>Streptosporangiaceae</taxon>
        <taxon>Nonomuraea</taxon>
    </lineage>
</organism>